<protein>
    <recommendedName>
        <fullName evidence="7">PNPLA domain-containing protein</fullName>
    </recommendedName>
</protein>
<keyword evidence="2" id="KW-0378">Hydrolase</keyword>
<evidence type="ECO:0000256" key="1">
    <source>
        <dbReference type="ARBA" id="ARBA00002682"/>
    </source>
</evidence>
<evidence type="ECO:0000256" key="3">
    <source>
        <dbReference type="ARBA" id="ARBA00022963"/>
    </source>
</evidence>
<dbReference type="SUPFAM" id="SSF52151">
    <property type="entry name" value="FabD/lysophospholipase-like"/>
    <property type="match status" value="1"/>
</dbReference>
<dbReference type="GO" id="GO:0016042">
    <property type="term" value="P:lipid catabolic process"/>
    <property type="evidence" value="ECO:0007669"/>
    <property type="project" value="UniProtKB-KW"/>
</dbReference>
<dbReference type="GO" id="GO:0004806">
    <property type="term" value="F:triacylglycerol lipase activity"/>
    <property type="evidence" value="ECO:0007669"/>
    <property type="project" value="InterPro"/>
</dbReference>
<sequence length="375" mass="40954">MSFLQSASALHGSQHQNGSARTDGSGRRAMTAEDEASKRQQRQQQQQQQQKKSVAGRGEGTTTTTTTTTLSPLSPLIRLIRDPAGAVASVVEGFRDQAGAEERAEKLRIEGRRQILRAKLKNAATYHDWRLSAEELDVIEGNVLWKADADSPDYNAALVEARLRQLDDARASGNVDKMLFLVRTSLTRDLGDMGNIKLYRHSHIGTKDLIERYINSALDTLRALLSCSPGDLPPSLDSKRILSRVLSTRQAFGRSALLLSGGATFGMYHVGVIKALWENNLLPRIISGASAGSIVSSILRVREGRGRGDDAAAAGEVLEDRSLVRHLASHQGHEGSPGRHDLSRGLQPDPADPEHLRVQRESVRTTQTPELRDGT</sequence>
<feature type="compositionally biased region" description="Basic and acidic residues" evidence="6">
    <location>
        <begin position="352"/>
        <end position="363"/>
    </location>
</feature>
<evidence type="ECO:0000256" key="4">
    <source>
        <dbReference type="ARBA" id="ARBA00023098"/>
    </source>
</evidence>
<dbReference type="EMBL" id="JAGHQM010003092">
    <property type="protein sequence ID" value="KAH0547918.1"/>
    <property type="molecule type" value="Genomic_DNA"/>
</dbReference>
<organism evidence="8 9">
    <name type="scientific">Trichoglossum hirsutum</name>
    <dbReference type="NCBI Taxonomy" id="265104"/>
    <lineage>
        <taxon>Eukaryota</taxon>
        <taxon>Fungi</taxon>
        <taxon>Dikarya</taxon>
        <taxon>Ascomycota</taxon>
        <taxon>Pezizomycotina</taxon>
        <taxon>Geoglossomycetes</taxon>
        <taxon>Geoglossales</taxon>
        <taxon>Geoglossaceae</taxon>
        <taxon>Trichoglossum</taxon>
    </lineage>
</organism>
<proteinExistence type="predicted"/>
<comment type="function">
    <text evidence="1">Probable lipid hydrolase.</text>
</comment>
<dbReference type="PROSITE" id="PS51635">
    <property type="entry name" value="PNPLA"/>
    <property type="match status" value="1"/>
</dbReference>
<feature type="short sequence motif" description="GXSXG" evidence="5">
    <location>
        <begin position="288"/>
        <end position="292"/>
    </location>
</feature>
<reference evidence="8" key="1">
    <citation type="submission" date="2021-03" db="EMBL/GenBank/DDBJ databases">
        <title>Comparative genomics and phylogenomic investigation of the class Geoglossomycetes provide insights into ecological specialization and systematics.</title>
        <authorList>
            <person name="Melie T."/>
            <person name="Pirro S."/>
            <person name="Miller A.N."/>
            <person name="Quandt A."/>
        </authorList>
    </citation>
    <scope>NUCLEOTIDE SEQUENCE</scope>
    <source>
        <strain evidence="8">CAQ_001_2017</strain>
    </source>
</reference>
<keyword evidence="3" id="KW-0442">Lipid degradation</keyword>
<dbReference type="Gene3D" id="3.40.1090.10">
    <property type="entry name" value="Cytosolic phospholipase A2 catalytic domain"/>
    <property type="match status" value="1"/>
</dbReference>
<dbReference type="PANTHER" id="PTHR14226">
    <property type="entry name" value="NEUROPATHY TARGET ESTERASE/SWISS CHEESE D.MELANOGASTER"/>
    <property type="match status" value="1"/>
</dbReference>
<evidence type="ECO:0000313" key="8">
    <source>
        <dbReference type="EMBL" id="KAH0547918.1"/>
    </source>
</evidence>
<dbReference type="InterPro" id="IPR016035">
    <property type="entry name" value="Acyl_Trfase/lysoPLipase"/>
</dbReference>
<feature type="domain" description="PNPLA" evidence="7">
    <location>
        <begin position="257"/>
        <end position="375"/>
    </location>
</feature>
<feature type="region of interest" description="Disordered" evidence="6">
    <location>
        <begin position="327"/>
        <end position="375"/>
    </location>
</feature>
<keyword evidence="4" id="KW-0443">Lipid metabolism</keyword>
<dbReference type="InterPro" id="IPR050301">
    <property type="entry name" value="NTE"/>
</dbReference>
<evidence type="ECO:0000313" key="9">
    <source>
        <dbReference type="Proteomes" id="UP000750711"/>
    </source>
</evidence>
<gene>
    <name evidence="8" type="ORF">GP486_008341</name>
</gene>
<evidence type="ECO:0000259" key="7">
    <source>
        <dbReference type="PROSITE" id="PS51635"/>
    </source>
</evidence>
<dbReference type="Proteomes" id="UP000750711">
    <property type="component" value="Unassembled WGS sequence"/>
</dbReference>
<evidence type="ECO:0000256" key="2">
    <source>
        <dbReference type="ARBA" id="ARBA00022801"/>
    </source>
</evidence>
<feature type="compositionally biased region" description="Polar residues" evidence="6">
    <location>
        <begin position="1"/>
        <end position="22"/>
    </location>
</feature>
<dbReference type="Pfam" id="PF01734">
    <property type="entry name" value="Patatin"/>
    <property type="match status" value="1"/>
</dbReference>
<name>A0A9P8IA68_9PEZI</name>
<dbReference type="Pfam" id="PF11815">
    <property type="entry name" value="DUF3336"/>
    <property type="match status" value="1"/>
</dbReference>
<dbReference type="InterPro" id="IPR002641">
    <property type="entry name" value="PNPLA_dom"/>
</dbReference>
<dbReference type="GO" id="GO:0006641">
    <property type="term" value="P:triglyceride metabolic process"/>
    <property type="evidence" value="ECO:0007669"/>
    <property type="project" value="UniProtKB-ARBA"/>
</dbReference>
<keyword evidence="9" id="KW-1185">Reference proteome</keyword>
<feature type="compositionally biased region" description="Basic and acidic residues" evidence="6">
    <location>
        <begin position="331"/>
        <end position="343"/>
    </location>
</feature>
<evidence type="ECO:0000256" key="5">
    <source>
        <dbReference type="PROSITE-ProRule" id="PRU01161"/>
    </source>
</evidence>
<dbReference type="InterPro" id="IPR021771">
    <property type="entry name" value="Triacylglycerol_lipase_N"/>
</dbReference>
<comment type="caution">
    <text evidence="5">Lacks conserved residue(s) required for the propagation of feature annotation.</text>
</comment>
<accession>A0A9P8IA68</accession>
<dbReference type="AlphaFoldDB" id="A0A9P8IA68"/>
<comment type="caution">
    <text evidence="8">The sequence shown here is derived from an EMBL/GenBank/DDBJ whole genome shotgun (WGS) entry which is preliminary data.</text>
</comment>
<feature type="region of interest" description="Disordered" evidence="6">
    <location>
        <begin position="1"/>
        <end position="69"/>
    </location>
</feature>
<evidence type="ECO:0000256" key="6">
    <source>
        <dbReference type="SAM" id="MobiDB-lite"/>
    </source>
</evidence>
<dbReference type="PANTHER" id="PTHR14226:SF10">
    <property type="entry name" value="TRIACYLGLYCEROL LIPASE 4-RELATED"/>
    <property type="match status" value="1"/>
</dbReference>